<dbReference type="RefSeq" id="WP_141610872.1">
    <property type="nucleotide sequence ID" value="NZ_VIGC02000019.1"/>
</dbReference>
<organism evidence="4 5">
    <name type="scientific">Litorilinea aerophila</name>
    <dbReference type="NCBI Taxonomy" id="1204385"/>
    <lineage>
        <taxon>Bacteria</taxon>
        <taxon>Bacillati</taxon>
        <taxon>Chloroflexota</taxon>
        <taxon>Caldilineae</taxon>
        <taxon>Caldilineales</taxon>
        <taxon>Caldilineaceae</taxon>
        <taxon>Litorilinea</taxon>
    </lineage>
</organism>
<comment type="similarity">
    <text evidence="1 2">Belongs to the metallophosphoesterase superfamily. YfcE family.</text>
</comment>
<keyword evidence="2" id="KW-0479">Metal-binding</keyword>
<dbReference type="SUPFAM" id="SSF56300">
    <property type="entry name" value="Metallo-dependent phosphatases"/>
    <property type="match status" value="1"/>
</dbReference>
<evidence type="ECO:0000313" key="4">
    <source>
        <dbReference type="EMBL" id="TQE94830.1"/>
    </source>
</evidence>
<keyword evidence="5" id="KW-1185">Reference proteome</keyword>
<dbReference type="InterPro" id="IPR024654">
    <property type="entry name" value="Calcineurin-like_PHP_lpxH"/>
</dbReference>
<dbReference type="PIRSF" id="PIRSF000883">
    <property type="entry name" value="Pesterase_MJ0912"/>
    <property type="match status" value="1"/>
</dbReference>
<dbReference type="OrthoDB" id="9813918at2"/>
<dbReference type="InterPro" id="IPR050126">
    <property type="entry name" value="Ap4A_hydrolase"/>
</dbReference>
<feature type="domain" description="Calcineurin-like phosphoesterase" evidence="3">
    <location>
        <begin position="1"/>
        <end position="209"/>
    </location>
</feature>
<dbReference type="InterPro" id="IPR029052">
    <property type="entry name" value="Metallo-depent_PP-like"/>
</dbReference>
<dbReference type="InterPro" id="IPR011152">
    <property type="entry name" value="Pesterase_MJ0912"/>
</dbReference>
<dbReference type="GO" id="GO:0005737">
    <property type="term" value="C:cytoplasm"/>
    <property type="evidence" value="ECO:0007669"/>
    <property type="project" value="TreeGrafter"/>
</dbReference>
<dbReference type="Proteomes" id="UP000317371">
    <property type="component" value="Unassembled WGS sequence"/>
</dbReference>
<protein>
    <recommendedName>
        <fullName evidence="2">Phosphoesterase</fullName>
        <ecNumber evidence="2">3.1.4.-</ecNumber>
    </recommendedName>
</protein>
<dbReference type="InParanoid" id="A0A540VDI8"/>
<dbReference type="EC" id="3.1.4.-" evidence="2"/>
<dbReference type="EMBL" id="VIGC01000019">
    <property type="protein sequence ID" value="TQE94830.1"/>
    <property type="molecule type" value="Genomic_DNA"/>
</dbReference>
<dbReference type="PANTHER" id="PTHR42850:SF2">
    <property type="entry name" value="BLL5683 PROTEIN"/>
    <property type="match status" value="1"/>
</dbReference>
<evidence type="ECO:0000256" key="2">
    <source>
        <dbReference type="RuleBase" id="RU362039"/>
    </source>
</evidence>
<dbReference type="Gene3D" id="3.60.21.10">
    <property type="match status" value="1"/>
</dbReference>
<gene>
    <name evidence="4" type="ORF">FKZ61_14525</name>
</gene>
<comment type="caution">
    <text evidence="4">The sequence shown here is derived from an EMBL/GenBank/DDBJ whole genome shotgun (WGS) entry which is preliminary data.</text>
</comment>
<reference evidence="4 5" key="1">
    <citation type="submission" date="2019-06" db="EMBL/GenBank/DDBJ databases">
        <title>Genome sequence of Litorilinea aerophila BAA-2444.</title>
        <authorList>
            <person name="Maclea K.S."/>
            <person name="Maurais E.G."/>
            <person name="Iannazzi L.C."/>
        </authorList>
    </citation>
    <scope>NUCLEOTIDE SEQUENCE [LARGE SCALE GENOMIC DNA]</scope>
    <source>
        <strain evidence="4 5">ATCC BAA-2444</strain>
    </source>
</reference>
<dbReference type="Pfam" id="PF12850">
    <property type="entry name" value="Metallophos_2"/>
    <property type="match status" value="1"/>
</dbReference>
<accession>A0A540VDI8</accession>
<proteinExistence type="inferred from homology"/>
<evidence type="ECO:0000313" key="5">
    <source>
        <dbReference type="Proteomes" id="UP000317371"/>
    </source>
</evidence>
<evidence type="ECO:0000259" key="3">
    <source>
        <dbReference type="Pfam" id="PF12850"/>
    </source>
</evidence>
<dbReference type="InterPro" id="IPR000979">
    <property type="entry name" value="Phosphodiesterase_MJ0936/Vps29"/>
</dbReference>
<dbReference type="GO" id="GO:0016791">
    <property type="term" value="F:phosphatase activity"/>
    <property type="evidence" value="ECO:0007669"/>
    <property type="project" value="TreeGrafter"/>
</dbReference>
<comment type="cofactor">
    <cofactor evidence="2">
        <name>a divalent metal cation</name>
        <dbReference type="ChEBI" id="CHEBI:60240"/>
    </cofactor>
</comment>
<dbReference type="GO" id="GO:0046872">
    <property type="term" value="F:metal ion binding"/>
    <property type="evidence" value="ECO:0007669"/>
    <property type="project" value="UniProtKB-KW"/>
</dbReference>
<dbReference type="NCBIfam" id="TIGR00040">
    <property type="entry name" value="yfcE"/>
    <property type="match status" value="1"/>
</dbReference>
<sequence length="255" mass="28071">MKIGLISDIHGNIHALTRVLQELYAHPVDIILCAGDLVGFGAHPGQVIHLLRHMAIPCAAGNYDAAVAWDLPQPSQRPSSPALEPLRRAALAWAQAHLSQEQKHYLRNLPMTLSFKLDGLHIQVMHAGLDALDDWYMPDDPDRMARLAARLAADVVIMGHTHHPYAFRSWHEGKKPGSVRTTLFINPGSVGRPLDGDPRAAFAIFDTRKQQVDFHRVEYDVDAAARAVEKSGMPLAIARLLREATRPDPLLAAAA</sequence>
<name>A0A540VDI8_9CHLR</name>
<dbReference type="AlphaFoldDB" id="A0A540VDI8"/>
<evidence type="ECO:0000256" key="1">
    <source>
        <dbReference type="ARBA" id="ARBA00008950"/>
    </source>
</evidence>
<dbReference type="PANTHER" id="PTHR42850">
    <property type="entry name" value="METALLOPHOSPHOESTERASE"/>
    <property type="match status" value="1"/>
</dbReference>